<dbReference type="RefSeq" id="WP_185065469.1">
    <property type="nucleotide sequence ID" value="NZ_BAABJP010000039.1"/>
</dbReference>
<dbReference type="SUPFAM" id="SSF53474">
    <property type="entry name" value="alpha/beta-Hydrolases"/>
    <property type="match status" value="1"/>
</dbReference>
<evidence type="ECO:0000256" key="1">
    <source>
        <dbReference type="SAM" id="MobiDB-lite"/>
    </source>
</evidence>
<evidence type="ECO:0000256" key="2">
    <source>
        <dbReference type="SAM" id="SignalP"/>
    </source>
</evidence>
<organism evidence="3 4">
    <name type="scientific">Pseudonocardia eucalypti</name>
    <dbReference type="NCBI Taxonomy" id="648755"/>
    <lineage>
        <taxon>Bacteria</taxon>
        <taxon>Bacillati</taxon>
        <taxon>Actinomycetota</taxon>
        <taxon>Actinomycetes</taxon>
        <taxon>Pseudonocardiales</taxon>
        <taxon>Pseudonocardiaceae</taxon>
        <taxon>Pseudonocardia</taxon>
    </lineage>
</organism>
<gene>
    <name evidence="3" type="ORF">GCM10023321_63050</name>
</gene>
<feature type="chain" id="PRO_5045275600" description="Alpha/beta hydrolase" evidence="2">
    <location>
        <begin position="18"/>
        <end position="430"/>
    </location>
</feature>
<feature type="compositionally biased region" description="Basic and acidic residues" evidence="1">
    <location>
        <begin position="381"/>
        <end position="396"/>
    </location>
</feature>
<dbReference type="InterPro" id="IPR029058">
    <property type="entry name" value="AB_hydrolase_fold"/>
</dbReference>
<keyword evidence="2" id="KW-0732">Signal</keyword>
<feature type="region of interest" description="Disordered" evidence="1">
    <location>
        <begin position="25"/>
        <end position="101"/>
    </location>
</feature>
<sequence length="430" mass="44787">MVTAAAATCAMTGLVLAVRPAGSPAPLRPAAHSVTAPAPEPPGAADVAVPPVPPVPPAPQPGTEPAAAAPWGDAGAVPPANVPPAAVPPAAGPPATLPAASAGTECAASGKTSCRNLLTTNAGKVAYYSNYSLDGSPAITHAIIMVHGAGRNAQSSFQGIRAEAVRTKTNAETIVIAPSYQTKEDNPGAGQVTWPDQAWKEGGDSDSGNLSSFDVMDLIMARLVDKNRFPNLNWVTLGGHSAGGQFTQRYAAGGKIPAQTRGVQFNFIVANPSSYLYFTPDRPLAGSGGGIKFGPVSVGSCGEYDDYKYGLKNRVRYMKEVSDADLVSRYTHARVMYLSGGADTGDESLDEDCGAMLQGKNRLIRSINYFNYIRTKFPGAPHERAQVSGTGHDRESMFASPEAERVVFGVPVNQARASRRTDTESGSSDN</sequence>
<dbReference type="PANTHER" id="PTHR35560">
    <property type="entry name" value="BLL0132 PROTEIN"/>
    <property type="match status" value="1"/>
</dbReference>
<evidence type="ECO:0000313" key="3">
    <source>
        <dbReference type="EMBL" id="GAA5168644.1"/>
    </source>
</evidence>
<evidence type="ECO:0008006" key="5">
    <source>
        <dbReference type="Google" id="ProtNLM"/>
    </source>
</evidence>
<accession>A0ABP9QWK9</accession>
<feature type="signal peptide" evidence="2">
    <location>
        <begin position="1"/>
        <end position="17"/>
    </location>
</feature>
<dbReference type="PANTHER" id="PTHR35560:SF3">
    <property type="entry name" value="PEPTIDASE S9 PROLYL OLIGOPEPTIDASE CATALYTIC DOMAIN-CONTAINING PROTEIN"/>
    <property type="match status" value="1"/>
</dbReference>
<feature type="region of interest" description="Disordered" evidence="1">
    <location>
        <begin position="381"/>
        <end position="400"/>
    </location>
</feature>
<keyword evidence="4" id="KW-1185">Reference proteome</keyword>
<name>A0ABP9QWK9_9PSEU</name>
<dbReference type="EMBL" id="BAABJP010000039">
    <property type="protein sequence ID" value="GAA5168644.1"/>
    <property type="molecule type" value="Genomic_DNA"/>
</dbReference>
<proteinExistence type="predicted"/>
<feature type="compositionally biased region" description="Low complexity" evidence="1">
    <location>
        <begin position="63"/>
        <end position="79"/>
    </location>
</feature>
<feature type="compositionally biased region" description="Pro residues" evidence="1">
    <location>
        <begin position="80"/>
        <end position="96"/>
    </location>
</feature>
<dbReference type="Proteomes" id="UP001428817">
    <property type="component" value="Unassembled WGS sequence"/>
</dbReference>
<evidence type="ECO:0000313" key="4">
    <source>
        <dbReference type="Proteomes" id="UP001428817"/>
    </source>
</evidence>
<feature type="region of interest" description="Disordered" evidence="1">
    <location>
        <begin position="409"/>
        <end position="430"/>
    </location>
</feature>
<feature type="compositionally biased region" description="Pro residues" evidence="1">
    <location>
        <begin position="50"/>
        <end position="62"/>
    </location>
</feature>
<protein>
    <recommendedName>
        <fullName evidence="5">Alpha/beta hydrolase</fullName>
    </recommendedName>
</protein>
<reference evidence="4" key="1">
    <citation type="journal article" date="2019" name="Int. J. Syst. Evol. Microbiol.">
        <title>The Global Catalogue of Microorganisms (GCM) 10K type strain sequencing project: providing services to taxonomists for standard genome sequencing and annotation.</title>
        <authorList>
            <consortium name="The Broad Institute Genomics Platform"/>
            <consortium name="The Broad Institute Genome Sequencing Center for Infectious Disease"/>
            <person name="Wu L."/>
            <person name="Ma J."/>
        </authorList>
    </citation>
    <scope>NUCLEOTIDE SEQUENCE [LARGE SCALE GENOMIC DNA]</scope>
    <source>
        <strain evidence="4">JCM 18303</strain>
    </source>
</reference>
<dbReference type="Gene3D" id="3.40.50.1820">
    <property type="entry name" value="alpha/beta hydrolase"/>
    <property type="match status" value="1"/>
</dbReference>
<comment type="caution">
    <text evidence="3">The sequence shown here is derived from an EMBL/GenBank/DDBJ whole genome shotgun (WGS) entry which is preliminary data.</text>
</comment>